<accession>A0A8T0PPA4</accession>
<dbReference type="EMBL" id="CM029051">
    <property type="protein sequence ID" value="KAG2564187.1"/>
    <property type="molecule type" value="Genomic_DNA"/>
</dbReference>
<evidence type="ECO:0000256" key="1">
    <source>
        <dbReference type="SAM" id="MobiDB-lite"/>
    </source>
</evidence>
<feature type="compositionally biased region" description="Basic residues" evidence="1">
    <location>
        <begin position="222"/>
        <end position="238"/>
    </location>
</feature>
<dbReference type="Proteomes" id="UP000823388">
    <property type="component" value="Chromosome 8K"/>
</dbReference>
<gene>
    <name evidence="2" type="ORF">PVAP13_8KG390315</name>
</gene>
<feature type="region of interest" description="Disordered" evidence="1">
    <location>
        <begin position="216"/>
        <end position="259"/>
    </location>
</feature>
<sequence>MVEMGHLCASMSRMEEKLRRMNEILDRMNGVAPPPSSSTTSAPSTPTSAQVAATDASASATSAPTTMATTPTASPTPAAPSAMSTAAPPTPSAPSAASTTTSPKSLAPTPATDPSSARATTVMPTPYVLTTMSIQPTTAVAISFRLPTPPFLTAKKKIDKTTSTPGRPATPHAGAPKHVRTAVLEAVGVSREAGTVTKARQACARAHGARFVACRAGSSVRQLRRPHHRARLRSRRRGSGTPRPRVRSGSARLRRRRHGHGVLRLRVRPGRARLRPQALWLPCARPVVPMAAWPTLATSTSSTTIICSDTEDTTAAGWTKPAALSIAALKVFDEMWSYQPCLTAAELEPAPQFVSLLYAVKSAMAQFREQEDMRFVIYPKNAEGSKLSRNSQLSIWVLPMASMSQQVFDRGKFEKGCNIISFQMAVIHVGTECVLEQVTRSLGSAAHDCYPFFCSDVEQRICIQSFGPYALSCGQGVHLRHLWLDIHVKIIGSTTKWNPWPRTLHFGCSASGPDDLLPWPWPCPTELKITHDGAELWPATLQQAWDFAMRLEAIRSLVCVAERWKSQYSIVHCSAYWQEVIGSRCDIRLQSWPTAPANGIVLREIVGPDYGICSTVRWWMETEQALHKAINMMELVIQSNLLNSLLGAVNRENKGIMIGYSSTKFDPVARWTNHIQVKHCDILTSTPGNSGWHHQQHVLGSQYIHFRVEVLHIMLKWSLLQFYASPGVPRDKTACSLVRLTGDSANISLLKAFAKLLNIFEVSTDWSINRIAAKCVIKYCWGTTEEDKQSEKQCSYAYQIMLP</sequence>
<feature type="compositionally biased region" description="Low complexity" evidence="1">
    <location>
        <begin position="239"/>
        <end position="251"/>
    </location>
</feature>
<keyword evidence="3" id="KW-1185">Reference proteome</keyword>
<comment type="caution">
    <text evidence="2">The sequence shown here is derived from an EMBL/GenBank/DDBJ whole genome shotgun (WGS) entry which is preliminary data.</text>
</comment>
<protein>
    <submittedName>
        <fullName evidence="2">Uncharacterized protein</fullName>
    </submittedName>
</protein>
<name>A0A8T0PPA4_PANVG</name>
<proteinExistence type="predicted"/>
<evidence type="ECO:0000313" key="2">
    <source>
        <dbReference type="EMBL" id="KAG2564187.1"/>
    </source>
</evidence>
<dbReference type="AlphaFoldDB" id="A0A8T0PPA4"/>
<feature type="region of interest" description="Disordered" evidence="1">
    <location>
        <begin position="28"/>
        <end position="119"/>
    </location>
</feature>
<organism evidence="2 3">
    <name type="scientific">Panicum virgatum</name>
    <name type="common">Blackwell switchgrass</name>
    <dbReference type="NCBI Taxonomy" id="38727"/>
    <lineage>
        <taxon>Eukaryota</taxon>
        <taxon>Viridiplantae</taxon>
        <taxon>Streptophyta</taxon>
        <taxon>Embryophyta</taxon>
        <taxon>Tracheophyta</taxon>
        <taxon>Spermatophyta</taxon>
        <taxon>Magnoliopsida</taxon>
        <taxon>Liliopsida</taxon>
        <taxon>Poales</taxon>
        <taxon>Poaceae</taxon>
        <taxon>PACMAD clade</taxon>
        <taxon>Panicoideae</taxon>
        <taxon>Panicodae</taxon>
        <taxon>Paniceae</taxon>
        <taxon>Panicinae</taxon>
        <taxon>Panicum</taxon>
        <taxon>Panicum sect. Hiantes</taxon>
    </lineage>
</organism>
<feature type="compositionally biased region" description="Low complexity" evidence="1">
    <location>
        <begin position="37"/>
        <end position="112"/>
    </location>
</feature>
<evidence type="ECO:0000313" key="3">
    <source>
        <dbReference type="Proteomes" id="UP000823388"/>
    </source>
</evidence>
<reference evidence="2" key="1">
    <citation type="submission" date="2020-05" db="EMBL/GenBank/DDBJ databases">
        <title>WGS assembly of Panicum virgatum.</title>
        <authorList>
            <person name="Lovell J.T."/>
            <person name="Jenkins J."/>
            <person name="Shu S."/>
            <person name="Juenger T.E."/>
            <person name="Schmutz J."/>
        </authorList>
    </citation>
    <scope>NUCLEOTIDE SEQUENCE</scope>
    <source>
        <strain evidence="2">AP13</strain>
    </source>
</reference>